<reference evidence="15 16" key="1">
    <citation type="submission" date="2023-11" db="EMBL/GenBank/DDBJ databases">
        <title>Analysis of the Genomes of Mucilaginibacter gossypii cycad 4 and M. sabulilitoris SNA2: microbes with the potential for plant growth promotion.</title>
        <authorList>
            <person name="Hirsch A.M."/>
            <person name="Humm E."/>
            <person name="Rubbi M."/>
            <person name="Del Vecchio G."/>
            <person name="Ha S.M."/>
            <person name="Pellegrini M."/>
            <person name="Gunsalus R.P."/>
        </authorList>
    </citation>
    <scope>NUCLEOTIDE SEQUENCE [LARGE SCALE GENOMIC DNA]</scope>
    <source>
        <strain evidence="15 16">SNA2</strain>
    </source>
</reference>
<dbReference type="PROSITE" id="PS00178">
    <property type="entry name" value="AA_TRNA_LIGASE_I"/>
    <property type="match status" value="1"/>
</dbReference>
<name>A0ABZ0TPV6_9SPHI</name>
<dbReference type="InterPro" id="IPR002302">
    <property type="entry name" value="Leu-tRNA-ligase"/>
</dbReference>
<keyword evidence="2 9" id="KW-0963">Cytoplasm</keyword>
<keyword evidence="4 9" id="KW-0547">Nucleotide-binding</keyword>
<evidence type="ECO:0000259" key="12">
    <source>
        <dbReference type="Pfam" id="PF08264"/>
    </source>
</evidence>
<dbReference type="Pfam" id="PF08264">
    <property type="entry name" value="Anticodon_1"/>
    <property type="match status" value="1"/>
</dbReference>
<accession>A0ABZ0TPV6</accession>
<evidence type="ECO:0000256" key="8">
    <source>
        <dbReference type="ARBA" id="ARBA00047469"/>
    </source>
</evidence>
<dbReference type="SUPFAM" id="SSF52374">
    <property type="entry name" value="Nucleotidylyl transferase"/>
    <property type="match status" value="1"/>
</dbReference>
<dbReference type="InterPro" id="IPR013155">
    <property type="entry name" value="M/V/L/I-tRNA-synth_anticd-bd"/>
</dbReference>
<evidence type="ECO:0000256" key="7">
    <source>
        <dbReference type="ARBA" id="ARBA00023146"/>
    </source>
</evidence>
<dbReference type="Proteomes" id="UP001324380">
    <property type="component" value="Chromosome"/>
</dbReference>
<evidence type="ECO:0000256" key="4">
    <source>
        <dbReference type="ARBA" id="ARBA00022741"/>
    </source>
</evidence>
<dbReference type="PANTHER" id="PTHR43740:SF2">
    <property type="entry name" value="LEUCINE--TRNA LIGASE, MITOCHONDRIAL"/>
    <property type="match status" value="1"/>
</dbReference>
<dbReference type="Pfam" id="PF09334">
    <property type="entry name" value="tRNA-synt_1g"/>
    <property type="match status" value="1"/>
</dbReference>
<keyword evidence="6 9" id="KW-0648">Protein biosynthesis</keyword>
<feature type="binding site" evidence="9">
    <location>
        <position position="721"/>
    </location>
    <ligand>
        <name>ATP</name>
        <dbReference type="ChEBI" id="CHEBI:30616"/>
    </ligand>
</feature>
<dbReference type="HAMAP" id="MF_00049_B">
    <property type="entry name" value="Leu_tRNA_synth_B"/>
    <property type="match status" value="1"/>
</dbReference>
<dbReference type="PRINTS" id="PR00985">
    <property type="entry name" value="TRNASYNTHLEU"/>
</dbReference>
<dbReference type="RefSeq" id="WP_321564287.1">
    <property type="nucleotide sequence ID" value="NZ_CP139558.1"/>
</dbReference>
<evidence type="ECO:0000256" key="3">
    <source>
        <dbReference type="ARBA" id="ARBA00022598"/>
    </source>
</evidence>
<dbReference type="SUPFAM" id="SSF47323">
    <property type="entry name" value="Anticodon-binding domain of a subclass of class I aminoacyl-tRNA synthetases"/>
    <property type="match status" value="1"/>
</dbReference>
<feature type="domain" description="Methionyl/Valyl/Leucyl/Isoleucyl-tRNA synthetase anticodon-binding" evidence="12">
    <location>
        <begin position="795"/>
        <end position="907"/>
    </location>
</feature>
<evidence type="ECO:0000256" key="2">
    <source>
        <dbReference type="ARBA" id="ARBA00022490"/>
    </source>
</evidence>
<dbReference type="SUPFAM" id="SSF50677">
    <property type="entry name" value="ValRS/IleRS/LeuRS editing domain"/>
    <property type="match status" value="1"/>
</dbReference>
<evidence type="ECO:0000256" key="11">
    <source>
        <dbReference type="SAM" id="MobiDB-lite"/>
    </source>
</evidence>
<dbReference type="Gene3D" id="3.90.740.10">
    <property type="entry name" value="Valyl/Leucyl/Isoleucyl-tRNA synthetase, editing domain"/>
    <property type="match status" value="1"/>
</dbReference>
<dbReference type="InterPro" id="IPR009008">
    <property type="entry name" value="Val/Leu/Ile-tRNA-synth_edit"/>
</dbReference>
<dbReference type="InterPro" id="IPR025709">
    <property type="entry name" value="Leu_tRNA-synth_edit"/>
</dbReference>
<dbReference type="Pfam" id="PF13603">
    <property type="entry name" value="tRNA-synt_1_2"/>
    <property type="match status" value="1"/>
</dbReference>
<evidence type="ECO:0000259" key="14">
    <source>
        <dbReference type="Pfam" id="PF13603"/>
    </source>
</evidence>
<dbReference type="InterPro" id="IPR014729">
    <property type="entry name" value="Rossmann-like_a/b/a_fold"/>
</dbReference>
<dbReference type="Gene3D" id="1.10.730.10">
    <property type="entry name" value="Isoleucyl-tRNA Synthetase, Domain 1"/>
    <property type="match status" value="1"/>
</dbReference>
<comment type="caution">
    <text evidence="9">Lacks conserved residue(s) required for the propagation of feature annotation.</text>
</comment>
<evidence type="ECO:0000256" key="6">
    <source>
        <dbReference type="ARBA" id="ARBA00022917"/>
    </source>
</evidence>
<evidence type="ECO:0000313" key="15">
    <source>
        <dbReference type="EMBL" id="WPU95175.1"/>
    </source>
</evidence>
<feature type="domain" description="Methionyl/Leucyl tRNA synthetase" evidence="13">
    <location>
        <begin position="38"/>
        <end position="145"/>
    </location>
</feature>
<dbReference type="CDD" id="cd07958">
    <property type="entry name" value="Anticodon_Ia_Leu_BEm"/>
    <property type="match status" value="1"/>
</dbReference>
<feature type="region of interest" description="Disordered" evidence="11">
    <location>
        <begin position="290"/>
        <end position="310"/>
    </location>
</feature>
<comment type="subcellular location">
    <subcellularLocation>
        <location evidence="9">Cytoplasm</location>
    </subcellularLocation>
</comment>
<evidence type="ECO:0000256" key="1">
    <source>
        <dbReference type="ARBA" id="ARBA00005594"/>
    </source>
</evidence>
<comment type="similarity">
    <text evidence="1 9 10">Belongs to the class-I aminoacyl-tRNA synthetase family.</text>
</comment>
<keyword evidence="16" id="KW-1185">Reference proteome</keyword>
<comment type="catalytic activity">
    <reaction evidence="8 9">
        <text>tRNA(Leu) + L-leucine + ATP = L-leucyl-tRNA(Leu) + AMP + diphosphate</text>
        <dbReference type="Rhea" id="RHEA:11688"/>
        <dbReference type="Rhea" id="RHEA-COMP:9613"/>
        <dbReference type="Rhea" id="RHEA-COMP:9622"/>
        <dbReference type="ChEBI" id="CHEBI:30616"/>
        <dbReference type="ChEBI" id="CHEBI:33019"/>
        <dbReference type="ChEBI" id="CHEBI:57427"/>
        <dbReference type="ChEBI" id="CHEBI:78442"/>
        <dbReference type="ChEBI" id="CHEBI:78494"/>
        <dbReference type="ChEBI" id="CHEBI:456215"/>
        <dbReference type="EC" id="6.1.1.4"/>
    </reaction>
</comment>
<dbReference type="EC" id="6.1.1.4" evidence="9"/>
<dbReference type="InterPro" id="IPR009080">
    <property type="entry name" value="tRNAsynth_Ia_anticodon-bd"/>
</dbReference>
<dbReference type="InterPro" id="IPR001412">
    <property type="entry name" value="aa-tRNA-synth_I_CS"/>
</dbReference>
<evidence type="ECO:0000256" key="9">
    <source>
        <dbReference type="HAMAP-Rule" id="MF_00049"/>
    </source>
</evidence>
<gene>
    <name evidence="9 15" type="primary">leuS</name>
    <name evidence="15" type="ORF">SNE25_06505</name>
</gene>
<evidence type="ECO:0000313" key="16">
    <source>
        <dbReference type="Proteomes" id="UP001324380"/>
    </source>
</evidence>
<organism evidence="15 16">
    <name type="scientific">Mucilaginibacter sabulilitoris</name>
    <dbReference type="NCBI Taxonomy" id="1173583"/>
    <lineage>
        <taxon>Bacteria</taxon>
        <taxon>Pseudomonadati</taxon>
        <taxon>Bacteroidota</taxon>
        <taxon>Sphingobacteriia</taxon>
        <taxon>Sphingobacteriales</taxon>
        <taxon>Sphingobacteriaceae</taxon>
        <taxon>Mucilaginibacter</taxon>
    </lineage>
</organism>
<dbReference type="Gene3D" id="3.40.50.620">
    <property type="entry name" value="HUPs"/>
    <property type="match status" value="3"/>
</dbReference>
<feature type="domain" description="Leucyl-tRNA synthetase editing" evidence="14">
    <location>
        <begin position="277"/>
        <end position="477"/>
    </location>
</feature>
<feature type="short sequence motif" description="'KMSKS' region" evidence="9">
    <location>
        <begin position="718"/>
        <end position="722"/>
    </location>
</feature>
<dbReference type="InterPro" id="IPR015413">
    <property type="entry name" value="Methionyl/Leucyl_tRNA_Synth"/>
</dbReference>
<protein>
    <recommendedName>
        <fullName evidence="9">Leucine--tRNA ligase</fullName>
        <ecNumber evidence="9">6.1.1.4</ecNumber>
    </recommendedName>
    <alternativeName>
        <fullName evidence="9">Leucyl-tRNA synthetase</fullName>
        <shortName evidence="9">LeuRS</shortName>
    </alternativeName>
</protein>
<evidence type="ECO:0000256" key="10">
    <source>
        <dbReference type="RuleBase" id="RU363039"/>
    </source>
</evidence>
<evidence type="ECO:0000256" key="5">
    <source>
        <dbReference type="ARBA" id="ARBA00022840"/>
    </source>
</evidence>
<dbReference type="GO" id="GO:0004823">
    <property type="term" value="F:leucine-tRNA ligase activity"/>
    <property type="evidence" value="ECO:0007669"/>
    <property type="project" value="UniProtKB-EC"/>
</dbReference>
<sequence length="945" mass="107621">MDYQFKDIEQKWQQFWADNGTFKAEDKSAKPKYYVLDMFPYPSGAGLHVGHPLGYIASDIFARYKRLKGFNVLHPMGYDSFGLPAEQYAIQTGQHPAITTADNIATYRRQLDQIGFSFDWSREVRTSSPEYYKWTQWIFMQLFNSWYNKDADKAQSIAKLVAHFEQHGSAGINAVSDEEILSFTADEWKAFTNQQQQNELLKYRLTYLRESTVNWCPALGTVLANDEVKDGFSERGGYPVEQKKMLQWSMRITAYAERLLQGLDTIDWPEPLKEMQRNWIGKSTGASVRFPIPGTGSEERGAGDRSPATSNTNHATYIEVFTTRVDTIFGVTFLVIAPEHELVATLTTPEQKADIDAYIAATKKKSELDRMADAKTVSGAFTGSYVLNPLNGEKIPIWIADYVLAGYGTGAVMAVPSGDQRDYLFAKHFNLPIVPIIDVQNIETEADPTKEGTYINSDFMNGLDYKAGTAAVIAKLEAIGAGKAKVNFRMRDAIFGRQRYWGEPVPVYFKDGLPHLIEEDHLPLLLPEVDKYLPTETGEPPLGRAEGWKHPEGEYELSTMPGWAGSSWYWYRYMDAQNDKEFASKEAIEYWKDVDLYIGGSEHATGHLLYSRFWNKFLKDIDKVVEEEPFKKLINQGMIQGRSNFVYRLIDEMGRGTNTFVSHGLIKEYHTSPLHVDVNIVENEVLNIDEFKKWREEYADAEFILENGKYICGVEVEKMSKSKFNVVNPDDIIGRYGADTLRMYEMFLGPLEQSKPWNTNGIEGVFKFLRKFWRLFHNDAWEFGVTNAEPSKAELKSLHKIIRKVEEDVERFSFNTSVSSFMIAVNELTDLKSNNRAILQDMVIILSPYAPHICEELWTLLGNPAGSLSYAPFPKFNSAYLVEDEFAYPISINGKMKLNLNISLSLEPKAIEEFVLANADVQRYLDGKTPKKVIVVKGRIVNMVV</sequence>
<dbReference type="PANTHER" id="PTHR43740">
    <property type="entry name" value="LEUCYL-TRNA SYNTHETASE"/>
    <property type="match status" value="1"/>
</dbReference>
<keyword evidence="3 9" id="KW-0436">Ligase</keyword>
<proteinExistence type="inferred from homology"/>
<keyword evidence="7 9" id="KW-0030">Aminoacyl-tRNA synthetase</keyword>
<keyword evidence="5 9" id="KW-0067">ATP-binding</keyword>
<dbReference type="NCBIfam" id="TIGR00396">
    <property type="entry name" value="leuS_bact"/>
    <property type="match status" value="1"/>
</dbReference>
<evidence type="ECO:0000259" key="13">
    <source>
        <dbReference type="Pfam" id="PF09334"/>
    </source>
</evidence>
<dbReference type="EMBL" id="CP139558">
    <property type="protein sequence ID" value="WPU95175.1"/>
    <property type="molecule type" value="Genomic_DNA"/>
</dbReference>